<evidence type="ECO:0000313" key="3">
    <source>
        <dbReference type="Proteomes" id="UP001224516"/>
    </source>
</evidence>
<dbReference type="EMBL" id="JAVFJF020000024">
    <property type="protein sequence ID" value="MEJ8675582.1"/>
    <property type="molecule type" value="Genomic_DNA"/>
</dbReference>
<evidence type="ECO:0000313" key="2">
    <source>
        <dbReference type="EMBL" id="MEJ8675582.1"/>
    </source>
</evidence>
<evidence type="ECO:0000256" key="1">
    <source>
        <dbReference type="SAM" id="MobiDB-lite"/>
    </source>
</evidence>
<sequence>MISVVENKAPLHFSENASDDKKQHAEAAAIALELLVNRLSSGDKFSKEFATNPIATLATAGIVLQKEGLEFLMDINPDRFDRLTDALFDLMDPALLNSIVGPSCDMPQQQ</sequence>
<name>A0ABU8V340_9NEIS</name>
<accession>A0ABU8V340</accession>
<feature type="region of interest" description="Disordered" evidence="1">
    <location>
        <begin position="1"/>
        <end position="21"/>
    </location>
</feature>
<organism evidence="2 3">
    <name type="scientific">Chromobacterium amazonense</name>
    <dbReference type="NCBI Taxonomy" id="1382803"/>
    <lineage>
        <taxon>Bacteria</taxon>
        <taxon>Pseudomonadati</taxon>
        <taxon>Pseudomonadota</taxon>
        <taxon>Betaproteobacteria</taxon>
        <taxon>Neisseriales</taxon>
        <taxon>Chromobacteriaceae</taxon>
        <taxon>Chromobacterium</taxon>
    </lineage>
</organism>
<comment type="caution">
    <text evidence="2">The sequence shown here is derived from an EMBL/GenBank/DDBJ whole genome shotgun (WGS) entry which is preliminary data.</text>
</comment>
<dbReference type="RefSeq" id="WP_307911553.1">
    <property type="nucleotide sequence ID" value="NZ_JAVFJF020000024.1"/>
</dbReference>
<proteinExistence type="predicted"/>
<protein>
    <submittedName>
        <fullName evidence="2">Uncharacterized protein</fullName>
    </submittedName>
</protein>
<reference evidence="2 3" key="1">
    <citation type="submission" date="2023-12" db="EMBL/GenBank/DDBJ databases">
        <title>Evaluation and characterization of a potential secondary metabolite violacein from indigenous Chromobacterium amazonense SAM215.</title>
        <authorList>
            <person name="Tarafdar M.R."/>
            <person name="Abedin S.M."/>
            <person name="Atiqua A."/>
            <person name="Saha A."/>
            <person name="Khan S.N."/>
        </authorList>
    </citation>
    <scope>NUCLEOTIDE SEQUENCE [LARGE SCALE GENOMIC DNA]</scope>
    <source>
        <strain evidence="2 3">SAM215</strain>
    </source>
</reference>
<keyword evidence="3" id="KW-1185">Reference proteome</keyword>
<dbReference type="Proteomes" id="UP001224516">
    <property type="component" value="Unassembled WGS sequence"/>
</dbReference>
<gene>
    <name evidence="2" type="ORF">QCL97_012675</name>
</gene>